<gene>
    <name evidence="1" type="ORF">RM539_05560</name>
</gene>
<dbReference type="Proteomes" id="UP001262582">
    <property type="component" value="Unassembled WGS sequence"/>
</dbReference>
<keyword evidence="2" id="KW-1185">Reference proteome</keyword>
<comment type="caution">
    <text evidence="1">The sequence shown here is derived from an EMBL/GenBank/DDBJ whole genome shotgun (WGS) entry which is preliminary data.</text>
</comment>
<organism evidence="1 2">
    <name type="scientific">Autumnicola musiva</name>
    <dbReference type="NCBI Taxonomy" id="3075589"/>
    <lineage>
        <taxon>Bacteria</taxon>
        <taxon>Pseudomonadati</taxon>
        <taxon>Bacteroidota</taxon>
        <taxon>Flavobacteriia</taxon>
        <taxon>Flavobacteriales</taxon>
        <taxon>Flavobacteriaceae</taxon>
        <taxon>Autumnicola</taxon>
    </lineage>
</organism>
<dbReference type="Pfam" id="PF06037">
    <property type="entry name" value="DUF922"/>
    <property type="match status" value="1"/>
</dbReference>
<evidence type="ECO:0000313" key="1">
    <source>
        <dbReference type="EMBL" id="MDT0676046.1"/>
    </source>
</evidence>
<dbReference type="EMBL" id="JAVRHK010000003">
    <property type="protein sequence ID" value="MDT0676046.1"/>
    <property type="molecule type" value="Genomic_DNA"/>
</dbReference>
<protein>
    <submittedName>
        <fullName evidence="1">DUF922 domain-containing protein</fullName>
    </submittedName>
</protein>
<dbReference type="InterPro" id="IPR010321">
    <property type="entry name" value="DUF922"/>
</dbReference>
<sequence>MARLFLIICLFCSICCFSQQENEKIKWQENQPLVWSDFKGKPVALSPFKANTNAGISFSWSYSSKNGVAKLDYVIESFFYPQSSWKKEIIKKDYLLAHEQVHFDIAELHARKFRKAISEYEIGENIKKDLIALYKKFEQQQKAMQQKFDSDTNHSKIEEEELKWREFVQEELKKYKAYID</sequence>
<evidence type="ECO:0000313" key="2">
    <source>
        <dbReference type="Proteomes" id="UP001262582"/>
    </source>
</evidence>
<name>A0ABU3D3D5_9FLAO</name>
<proteinExistence type="predicted"/>
<accession>A0ABU3D3D5</accession>
<dbReference type="RefSeq" id="WP_311502440.1">
    <property type="nucleotide sequence ID" value="NZ_JAVRHK010000003.1"/>
</dbReference>
<reference evidence="1 2" key="1">
    <citation type="submission" date="2023-09" db="EMBL/GenBank/DDBJ databases">
        <authorList>
            <person name="Rey-Velasco X."/>
        </authorList>
    </citation>
    <scope>NUCLEOTIDE SEQUENCE [LARGE SCALE GENOMIC DNA]</scope>
    <source>
        <strain evidence="1 2">F117</strain>
    </source>
</reference>